<dbReference type="Pfam" id="PF00057">
    <property type="entry name" value="Ldl_recept_a"/>
    <property type="match status" value="1"/>
</dbReference>
<dbReference type="Gene3D" id="4.10.400.10">
    <property type="entry name" value="Low-density Lipoprotein Receptor"/>
    <property type="match status" value="1"/>
</dbReference>
<dbReference type="Gene3D" id="3.80.10.10">
    <property type="entry name" value="Ribonuclease Inhibitor"/>
    <property type="match status" value="1"/>
</dbReference>
<evidence type="ECO:0000256" key="6">
    <source>
        <dbReference type="ARBA" id="ARBA00022737"/>
    </source>
</evidence>
<dbReference type="PRINTS" id="PR00237">
    <property type="entry name" value="GPCRRHODOPSN"/>
</dbReference>
<keyword evidence="4" id="KW-0433">Leucine-rich repeat</keyword>
<keyword evidence="8 14" id="KW-0297">G-protein coupled receptor</keyword>
<gene>
    <name evidence="17" type="ORF">B4U80_11652</name>
</gene>
<evidence type="ECO:0000256" key="1">
    <source>
        <dbReference type="ARBA" id="ARBA00004651"/>
    </source>
</evidence>
<dbReference type="Pfam" id="PF00001">
    <property type="entry name" value="7tm_1"/>
    <property type="match status" value="1"/>
</dbReference>
<reference evidence="17 18" key="1">
    <citation type="journal article" date="2018" name="Gigascience">
        <title>Genomes of trombidid mites reveal novel predicted allergens and laterally-transferred genes associated with secondary metabolism.</title>
        <authorList>
            <person name="Dong X."/>
            <person name="Chaisiri K."/>
            <person name="Xia D."/>
            <person name="Armstrong S.D."/>
            <person name="Fang Y."/>
            <person name="Donnelly M.J."/>
            <person name="Kadowaki T."/>
            <person name="McGarry J.W."/>
            <person name="Darby A.C."/>
            <person name="Makepeace B.L."/>
        </authorList>
    </citation>
    <scope>NUCLEOTIDE SEQUENCE [LARGE SCALE GENOMIC DNA]</scope>
    <source>
        <strain evidence="17">UoL-UT</strain>
    </source>
</reference>
<proteinExistence type="inferred from homology"/>
<keyword evidence="6" id="KW-0677">Repeat</keyword>
<dbReference type="GO" id="GO:0009755">
    <property type="term" value="P:hormone-mediated signaling pathway"/>
    <property type="evidence" value="ECO:0007669"/>
    <property type="project" value="TreeGrafter"/>
</dbReference>
<sequence>MESNSIGLKKSVLLNLYIYLIHFGLFLSNEGAISQQVRRLIMEAPCPNGYFECNSTKMCVERSINCDGVADCEDGSDEWHCDDMKHKKVVIKIVSVSCTADEWKKQYYDSIFKKRPDEDREKKTNRCEMFAELNMVPDKCRCASKSIFCENIGLLSIPKILPHDVIEIDLSANNLRTLKKDDFALLGKLQVLILTGSKISEIFDMSFVNVPILQSLYLSSNLLTTIQNATFDGLYLLDLLDLQDNKINAIDVHTFQELTELKSLYFSEFRHCLRALHVRLCEPKGDGISSIAHLLDNIILRVSVWLIALVACCGNLSVLLGRLLIREPNIVHSLFIKNLAVSDLKTRIASTDFLMGIYLIIIALADSKYREVYIKHEFEWRHSWHCSFAGFLSTLSCEASVLIVTIITLDRYFSIVHPLMVRKRYAFER</sequence>
<keyword evidence="3" id="KW-1003">Cell membrane</keyword>
<dbReference type="AlphaFoldDB" id="A0A443SB04"/>
<dbReference type="STRING" id="299467.A0A443SB04"/>
<comment type="subcellular location">
    <subcellularLocation>
        <location evidence="1">Cell membrane</location>
        <topology evidence="1">Multi-pass membrane protein</topology>
    </subcellularLocation>
</comment>
<feature type="transmembrane region" description="Helical" evidence="15">
    <location>
        <begin position="388"/>
        <end position="413"/>
    </location>
</feature>
<accession>A0A443SB04</accession>
<dbReference type="SMART" id="SM00192">
    <property type="entry name" value="LDLa"/>
    <property type="match status" value="1"/>
</dbReference>
<dbReference type="SUPFAM" id="SSF81321">
    <property type="entry name" value="Family A G protein-coupled receptor-like"/>
    <property type="match status" value="1"/>
</dbReference>
<dbReference type="Pfam" id="PF13855">
    <property type="entry name" value="LRR_8"/>
    <property type="match status" value="1"/>
</dbReference>
<dbReference type="InterPro" id="IPR017452">
    <property type="entry name" value="GPCR_Rhodpsn_7TM"/>
</dbReference>
<dbReference type="SMART" id="SM00369">
    <property type="entry name" value="LRR_TYP"/>
    <property type="match status" value="4"/>
</dbReference>
<evidence type="ECO:0000256" key="5">
    <source>
        <dbReference type="ARBA" id="ARBA00022692"/>
    </source>
</evidence>
<dbReference type="SUPFAM" id="SSF57424">
    <property type="entry name" value="LDL receptor-like module"/>
    <property type="match status" value="1"/>
</dbReference>
<dbReference type="InterPro" id="IPR003591">
    <property type="entry name" value="Leu-rich_rpt_typical-subtyp"/>
</dbReference>
<dbReference type="InterPro" id="IPR032675">
    <property type="entry name" value="LRR_dom_sf"/>
</dbReference>
<dbReference type="GO" id="GO:0008528">
    <property type="term" value="F:G protein-coupled peptide receptor activity"/>
    <property type="evidence" value="ECO:0007669"/>
    <property type="project" value="TreeGrafter"/>
</dbReference>
<dbReference type="PANTHER" id="PTHR24372">
    <property type="entry name" value="GLYCOPROTEIN HORMONE RECEPTOR"/>
    <property type="match status" value="1"/>
</dbReference>
<evidence type="ECO:0000256" key="11">
    <source>
        <dbReference type="ARBA" id="ARBA00023170"/>
    </source>
</evidence>
<evidence type="ECO:0000256" key="9">
    <source>
        <dbReference type="ARBA" id="ARBA00023136"/>
    </source>
</evidence>
<protein>
    <submittedName>
        <fullName evidence="17">Relaxin receptor 1-like protein</fullName>
    </submittedName>
</protein>
<dbReference type="InterPro" id="IPR002172">
    <property type="entry name" value="LDrepeatLR_classA_rpt"/>
</dbReference>
<evidence type="ECO:0000256" key="3">
    <source>
        <dbReference type="ARBA" id="ARBA00022475"/>
    </source>
</evidence>
<dbReference type="CDD" id="cd00112">
    <property type="entry name" value="LDLa"/>
    <property type="match status" value="1"/>
</dbReference>
<keyword evidence="18" id="KW-1185">Reference proteome</keyword>
<dbReference type="OrthoDB" id="2101615at2759"/>
<feature type="transmembrane region" description="Helical" evidence="15">
    <location>
        <begin position="346"/>
        <end position="365"/>
    </location>
</feature>
<dbReference type="InterPro" id="IPR001611">
    <property type="entry name" value="Leu-rich_rpt"/>
</dbReference>
<evidence type="ECO:0000256" key="13">
    <source>
        <dbReference type="PROSITE-ProRule" id="PRU00124"/>
    </source>
</evidence>
<dbReference type="GO" id="GO:0007189">
    <property type="term" value="P:adenylate cyclase-activating G protein-coupled receptor signaling pathway"/>
    <property type="evidence" value="ECO:0007669"/>
    <property type="project" value="TreeGrafter"/>
</dbReference>
<feature type="transmembrane region" description="Helical" evidence="15">
    <location>
        <begin position="304"/>
        <end position="325"/>
    </location>
</feature>
<keyword evidence="11 14" id="KW-0675">Receptor</keyword>
<dbReference type="VEuPathDB" id="VectorBase:LDEU007312"/>
<name>A0A443SB04_9ACAR</name>
<dbReference type="EMBL" id="NCKV01004483">
    <property type="protein sequence ID" value="RWS24728.1"/>
    <property type="molecule type" value="Genomic_DNA"/>
</dbReference>
<dbReference type="PROSITE" id="PS01209">
    <property type="entry name" value="LDLRA_1"/>
    <property type="match status" value="1"/>
</dbReference>
<keyword evidence="12 14" id="KW-0807">Transducer</keyword>
<dbReference type="PROSITE" id="PS50068">
    <property type="entry name" value="LDLRA_2"/>
    <property type="match status" value="1"/>
</dbReference>
<feature type="disulfide bond" evidence="13">
    <location>
        <begin position="66"/>
        <end position="81"/>
    </location>
</feature>
<evidence type="ECO:0000256" key="10">
    <source>
        <dbReference type="ARBA" id="ARBA00023157"/>
    </source>
</evidence>
<keyword evidence="10 13" id="KW-1015">Disulfide bond</keyword>
<evidence type="ECO:0000256" key="7">
    <source>
        <dbReference type="ARBA" id="ARBA00022989"/>
    </source>
</evidence>
<evidence type="ECO:0000256" key="15">
    <source>
        <dbReference type="SAM" id="Phobius"/>
    </source>
</evidence>
<dbReference type="InterPro" id="IPR000276">
    <property type="entry name" value="GPCR_Rhodpsn"/>
</dbReference>
<dbReference type="Gene3D" id="1.20.1070.10">
    <property type="entry name" value="Rhodopsin 7-helix transmembrane proteins"/>
    <property type="match status" value="1"/>
</dbReference>
<dbReference type="PANTHER" id="PTHR24372:SF80">
    <property type="entry name" value="FI21465P1-RELATED"/>
    <property type="match status" value="1"/>
</dbReference>
<feature type="transmembrane region" description="Helical" evidence="15">
    <location>
        <begin position="12"/>
        <end position="29"/>
    </location>
</feature>
<dbReference type="Proteomes" id="UP000288716">
    <property type="component" value="Unassembled WGS sequence"/>
</dbReference>
<dbReference type="GO" id="GO:0005886">
    <property type="term" value="C:plasma membrane"/>
    <property type="evidence" value="ECO:0007669"/>
    <property type="project" value="UniProtKB-SubCell"/>
</dbReference>
<dbReference type="InterPro" id="IPR023415">
    <property type="entry name" value="LDLR_class-A_CS"/>
</dbReference>
<organism evidence="17 18">
    <name type="scientific">Leptotrombidium deliense</name>
    <dbReference type="NCBI Taxonomy" id="299467"/>
    <lineage>
        <taxon>Eukaryota</taxon>
        <taxon>Metazoa</taxon>
        <taxon>Ecdysozoa</taxon>
        <taxon>Arthropoda</taxon>
        <taxon>Chelicerata</taxon>
        <taxon>Arachnida</taxon>
        <taxon>Acari</taxon>
        <taxon>Acariformes</taxon>
        <taxon>Trombidiformes</taxon>
        <taxon>Prostigmata</taxon>
        <taxon>Anystina</taxon>
        <taxon>Parasitengona</taxon>
        <taxon>Trombiculoidea</taxon>
        <taxon>Trombiculidae</taxon>
        <taxon>Leptotrombidium</taxon>
    </lineage>
</organism>
<dbReference type="SUPFAM" id="SSF52058">
    <property type="entry name" value="L domain-like"/>
    <property type="match status" value="1"/>
</dbReference>
<evidence type="ECO:0000313" key="18">
    <source>
        <dbReference type="Proteomes" id="UP000288716"/>
    </source>
</evidence>
<keyword evidence="7 15" id="KW-1133">Transmembrane helix</keyword>
<keyword evidence="5 14" id="KW-0812">Transmembrane</keyword>
<feature type="domain" description="G-protein coupled receptors family 1 profile" evidence="16">
    <location>
        <begin position="314"/>
        <end position="429"/>
    </location>
</feature>
<comment type="caution">
    <text evidence="17">The sequence shown here is derived from an EMBL/GenBank/DDBJ whole genome shotgun (WGS) entry which is preliminary data.</text>
</comment>
<evidence type="ECO:0000256" key="4">
    <source>
        <dbReference type="ARBA" id="ARBA00022614"/>
    </source>
</evidence>
<comment type="caution">
    <text evidence="13">Lacks conserved residue(s) required for the propagation of feature annotation.</text>
</comment>
<evidence type="ECO:0000256" key="12">
    <source>
        <dbReference type="ARBA" id="ARBA00023224"/>
    </source>
</evidence>
<comment type="similarity">
    <text evidence="2 14">Belongs to the G-protein coupled receptor 1 family.</text>
</comment>
<evidence type="ECO:0000313" key="17">
    <source>
        <dbReference type="EMBL" id="RWS24728.1"/>
    </source>
</evidence>
<evidence type="ECO:0000256" key="2">
    <source>
        <dbReference type="ARBA" id="ARBA00010663"/>
    </source>
</evidence>
<dbReference type="PROSITE" id="PS00237">
    <property type="entry name" value="G_PROTEIN_RECEP_F1_1"/>
    <property type="match status" value="1"/>
</dbReference>
<dbReference type="InterPro" id="IPR036055">
    <property type="entry name" value="LDL_receptor-like_sf"/>
</dbReference>
<keyword evidence="9 15" id="KW-0472">Membrane</keyword>
<evidence type="ECO:0000256" key="14">
    <source>
        <dbReference type="RuleBase" id="RU000688"/>
    </source>
</evidence>
<dbReference type="PROSITE" id="PS50262">
    <property type="entry name" value="G_PROTEIN_RECEP_F1_2"/>
    <property type="match status" value="1"/>
</dbReference>
<evidence type="ECO:0000256" key="8">
    <source>
        <dbReference type="ARBA" id="ARBA00023040"/>
    </source>
</evidence>
<evidence type="ECO:0000259" key="16">
    <source>
        <dbReference type="PROSITE" id="PS50262"/>
    </source>
</evidence>